<evidence type="ECO:0000313" key="1">
    <source>
        <dbReference type="EMBL" id="NYF52279.1"/>
    </source>
</evidence>
<gene>
    <name evidence="1" type="ORF">HDF12_002678</name>
</gene>
<sequence length="81" mass="7658">MDGGAILWQGQIEGGAAGAATAGSGGGFAGGVVVVAELFAAKAWAAAAMAVGEDVTALVALRFDVVGAGDCLLHCVPSPTG</sequence>
<accession>A0A7Y9NMV7</accession>
<organism evidence="1 2">
    <name type="scientific">Tunturiibacter lichenicola</name>
    <dbReference type="NCBI Taxonomy" id="2051959"/>
    <lineage>
        <taxon>Bacteria</taxon>
        <taxon>Pseudomonadati</taxon>
        <taxon>Acidobacteriota</taxon>
        <taxon>Terriglobia</taxon>
        <taxon>Terriglobales</taxon>
        <taxon>Acidobacteriaceae</taxon>
        <taxon>Tunturiibacter</taxon>
    </lineage>
</organism>
<dbReference type="Proteomes" id="UP000534186">
    <property type="component" value="Unassembled WGS sequence"/>
</dbReference>
<proteinExistence type="predicted"/>
<dbReference type="EMBL" id="JACCCV010000002">
    <property type="protein sequence ID" value="NYF52279.1"/>
    <property type="molecule type" value="Genomic_DNA"/>
</dbReference>
<reference evidence="1 2" key="1">
    <citation type="submission" date="2020-07" db="EMBL/GenBank/DDBJ databases">
        <title>Genomic Encyclopedia of Type Strains, Phase IV (KMG-V): Genome sequencing to study the core and pangenomes of soil and plant-associated prokaryotes.</title>
        <authorList>
            <person name="Whitman W."/>
        </authorList>
    </citation>
    <scope>NUCLEOTIDE SEQUENCE [LARGE SCALE GENOMIC DNA]</scope>
    <source>
        <strain evidence="1 2">M8UP30</strain>
    </source>
</reference>
<comment type="caution">
    <text evidence="1">The sequence shown here is derived from an EMBL/GenBank/DDBJ whole genome shotgun (WGS) entry which is preliminary data.</text>
</comment>
<dbReference type="AlphaFoldDB" id="A0A7Y9NMV7"/>
<evidence type="ECO:0000313" key="2">
    <source>
        <dbReference type="Proteomes" id="UP000534186"/>
    </source>
</evidence>
<protein>
    <submittedName>
        <fullName evidence="1">Uncharacterized protein</fullName>
    </submittedName>
</protein>
<name>A0A7Y9NMV7_9BACT</name>